<sequence length="397" mass="41390">MNIDINTLVEQLHSRAEGPVDSRALLARVELVYRRRRSRRAVVGAVAAVSLVMAVAFATLAPHDGQSSPPGSPGTGGPRPVLPSGAARAGDVHQVPALPGIGSLNDASDVGADPFAVHFDTGRFAHPVATARWSVADGVEELTFYGDTEGVGGPKGDSASEYYAMVTMSTASADRARPDRTAADFGTPSPVATQRPSIAGVAAVAETVVHRGGMFDGQQETTVRWQPVARVDVVVSVRGEIEPADVLAFATGLRFDRASRCAVPLRLGDLPSGARVTGCAFRLSNFAAEPGAGRGRGDLLVSGPNGSTLEVRYLGPQGPEPSTQAKTTLANGWKYSVMSTDSGMPGAPNAVIRVHEPWHLEAQATGGYTMDDLLLFAGRFEQSGDAEDPQTWPGSAG</sequence>
<keyword evidence="4" id="KW-1185">Reference proteome</keyword>
<organism evidence="3 4">
    <name type="scientific">Catellatospora coxensis</name>
    <dbReference type="NCBI Taxonomy" id="310354"/>
    <lineage>
        <taxon>Bacteria</taxon>
        <taxon>Bacillati</taxon>
        <taxon>Actinomycetota</taxon>
        <taxon>Actinomycetes</taxon>
        <taxon>Micromonosporales</taxon>
        <taxon>Micromonosporaceae</taxon>
        <taxon>Catellatospora</taxon>
    </lineage>
</organism>
<evidence type="ECO:0000256" key="2">
    <source>
        <dbReference type="SAM" id="Phobius"/>
    </source>
</evidence>
<keyword evidence="2" id="KW-0472">Membrane</keyword>
<keyword evidence="2" id="KW-1133">Transmembrane helix</keyword>
<feature type="region of interest" description="Disordered" evidence="1">
    <location>
        <begin position="63"/>
        <end position="86"/>
    </location>
</feature>
<dbReference type="AlphaFoldDB" id="A0A8J3L072"/>
<protein>
    <submittedName>
        <fullName evidence="3">Uncharacterized protein</fullName>
    </submittedName>
</protein>
<name>A0A8J3L072_9ACTN</name>
<proteinExistence type="predicted"/>
<feature type="transmembrane region" description="Helical" evidence="2">
    <location>
        <begin position="41"/>
        <end position="61"/>
    </location>
</feature>
<evidence type="ECO:0000313" key="4">
    <source>
        <dbReference type="Proteomes" id="UP000630887"/>
    </source>
</evidence>
<dbReference type="EMBL" id="BONI01000021">
    <property type="protein sequence ID" value="GIG06246.1"/>
    <property type="molecule type" value="Genomic_DNA"/>
</dbReference>
<dbReference type="Proteomes" id="UP000630887">
    <property type="component" value="Unassembled WGS sequence"/>
</dbReference>
<comment type="caution">
    <text evidence="3">The sequence shown here is derived from an EMBL/GenBank/DDBJ whole genome shotgun (WGS) entry which is preliminary data.</text>
</comment>
<accession>A0A8J3L072</accession>
<evidence type="ECO:0000256" key="1">
    <source>
        <dbReference type="SAM" id="MobiDB-lite"/>
    </source>
</evidence>
<gene>
    <name evidence="3" type="ORF">Cco03nite_29460</name>
</gene>
<evidence type="ECO:0000313" key="3">
    <source>
        <dbReference type="EMBL" id="GIG06246.1"/>
    </source>
</evidence>
<keyword evidence="2" id="KW-0812">Transmembrane</keyword>
<dbReference type="RefSeq" id="WP_203692626.1">
    <property type="nucleotide sequence ID" value="NZ_BAAALC010000015.1"/>
</dbReference>
<reference evidence="3 4" key="1">
    <citation type="submission" date="2021-01" db="EMBL/GenBank/DDBJ databases">
        <title>Whole genome shotgun sequence of Catellatospora coxensis NBRC 107359.</title>
        <authorList>
            <person name="Komaki H."/>
            <person name="Tamura T."/>
        </authorList>
    </citation>
    <scope>NUCLEOTIDE SEQUENCE [LARGE SCALE GENOMIC DNA]</scope>
    <source>
        <strain evidence="3 4">NBRC 107359</strain>
    </source>
</reference>